<sequence>MGPSEPRAVAETALRPGRHCLHRQQRYVTDWVGTDSARHPRSVEQTTAESRCRIRMGPTTPFRDPIAIQRAAPPCRASQRPLHMLW</sequence>
<dbReference type="Proteomes" id="UP001066276">
    <property type="component" value="Chromosome 2_1"/>
</dbReference>
<dbReference type="EMBL" id="JANPWB010000003">
    <property type="protein sequence ID" value="KAJ1200716.1"/>
    <property type="molecule type" value="Genomic_DNA"/>
</dbReference>
<name>A0AAV7VJ35_PLEWA</name>
<accession>A0AAV7VJ35</accession>
<gene>
    <name evidence="1" type="ORF">NDU88_004537</name>
</gene>
<reference evidence="1" key="1">
    <citation type="journal article" date="2022" name="bioRxiv">
        <title>Sequencing and chromosome-scale assembly of the giantPleurodeles waltlgenome.</title>
        <authorList>
            <person name="Brown T."/>
            <person name="Elewa A."/>
            <person name="Iarovenko S."/>
            <person name="Subramanian E."/>
            <person name="Araus A.J."/>
            <person name="Petzold A."/>
            <person name="Susuki M."/>
            <person name="Suzuki K.-i.T."/>
            <person name="Hayashi T."/>
            <person name="Toyoda A."/>
            <person name="Oliveira C."/>
            <person name="Osipova E."/>
            <person name="Leigh N.D."/>
            <person name="Simon A."/>
            <person name="Yun M.H."/>
        </authorList>
    </citation>
    <scope>NUCLEOTIDE SEQUENCE</scope>
    <source>
        <strain evidence="1">20211129_DDA</strain>
        <tissue evidence="1">Liver</tissue>
    </source>
</reference>
<protein>
    <submittedName>
        <fullName evidence="1">Uncharacterized protein</fullName>
    </submittedName>
</protein>
<comment type="caution">
    <text evidence="1">The sequence shown here is derived from an EMBL/GenBank/DDBJ whole genome shotgun (WGS) entry which is preliminary data.</text>
</comment>
<keyword evidence="2" id="KW-1185">Reference proteome</keyword>
<evidence type="ECO:0000313" key="1">
    <source>
        <dbReference type="EMBL" id="KAJ1200716.1"/>
    </source>
</evidence>
<dbReference type="AlphaFoldDB" id="A0AAV7VJ35"/>
<organism evidence="1 2">
    <name type="scientific">Pleurodeles waltl</name>
    <name type="common">Iberian ribbed newt</name>
    <dbReference type="NCBI Taxonomy" id="8319"/>
    <lineage>
        <taxon>Eukaryota</taxon>
        <taxon>Metazoa</taxon>
        <taxon>Chordata</taxon>
        <taxon>Craniata</taxon>
        <taxon>Vertebrata</taxon>
        <taxon>Euteleostomi</taxon>
        <taxon>Amphibia</taxon>
        <taxon>Batrachia</taxon>
        <taxon>Caudata</taxon>
        <taxon>Salamandroidea</taxon>
        <taxon>Salamandridae</taxon>
        <taxon>Pleurodelinae</taxon>
        <taxon>Pleurodeles</taxon>
    </lineage>
</organism>
<evidence type="ECO:0000313" key="2">
    <source>
        <dbReference type="Proteomes" id="UP001066276"/>
    </source>
</evidence>
<proteinExistence type="predicted"/>